<organism evidence="2 3">
    <name type="scientific">Trueperella pecoris</name>
    <dbReference type="NCBI Taxonomy" id="2733571"/>
    <lineage>
        <taxon>Bacteria</taxon>
        <taxon>Bacillati</taxon>
        <taxon>Actinomycetota</taxon>
        <taxon>Actinomycetes</taxon>
        <taxon>Actinomycetales</taxon>
        <taxon>Actinomycetaceae</taxon>
        <taxon>Trueperella</taxon>
    </lineage>
</organism>
<feature type="domain" description="Bacterial mobilisation" evidence="1">
    <location>
        <begin position="72"/>
        <end position="106"/>
    </location>
</feature>
<dbReference type="Proteomes" id="UP000595053">
    <property type="component" value="Chromosome"/>
</dbReference>
<gene>
    <name evidence="2" type="ORF">INS88_09390</name>
</gene>
<proteinExistence type="predicted"/>
<keyword evidence="3" id="KW-1185">Reference proteome</keyword>
<protein>
    <submittedName>
        <fullName evidence="2">MobC family plasmid mobilization relaxosome protein</fullName>
    </submittedName>
</protein>
<dbReference type="InterPro" id="IPR008687">
    <property type="entry name" value="MobC"/>
</dbReference>
<dbReference type="Pfam" id="PF05713">
    <property type="entry name" value="MobC"/>
    <property type="match status" value="1"/>
</dbReference>
<dbReference type="AlphaFoldDB" id="A0A7M1QWC8"/>
<evidence type="ECO:0000313" key="3">
    <source>
        <dbReference type="Proteomes" id="UP000595053"/>
    </source>
</evidence>
<dbReference type="EMBL" id="CP063213">
    <property type="protein sequence ID" value="QOR45457.1"/>
    <property type="molecule type" value="Genomic_DNA"/>
</dbReference>
<name>A0A7M1QWC8_9ACTO</name>
<accession>A0A7M1QWC8</accession>
<dbReference type="RefSeq" id="WP_197551029.1">
    <property type="nucleotide sequence ID" value="NZ_CP063213.1"/>
</dbReference>
<evidence type="ECO:0000313" key="2">
    <source>
        <dbReference type="EMBL" id="QOR45457.1"/>
    </source>
</evidence>
<reference evidence="2 3" key="1">
    <citation type="submission" date="2020-10" db="EMBL/GenBank/DDBJ databases">
        <title>Trueperella pecoris sp. nov. isolated from bovine and porcine specimens.</title>
        <authorList>
            <person name="Schoenecker L."/>
            <person name="Schnydrig P."/>
            <person name="Brodard I."/>
            <person name="Thomann A."/>
            <person name="Hemphill A."/>
            <person name="Rodriguez-Campos S."/>
            <person name="Perreten V."/>
            <person name="Jores J."/>
            <person name="Kittl S."/>
        </authorList>
    </citation>
    <scope>NUCLEOTIDE SEQUENCE [LARGE SCALE GENOMIC DNA]</scope>
    <source>
        <strain evidence="2 3">15A0121</strain>
    </source>
</reference>
<evidence type="ECO:0000259" key="1">
    <source>
        <dbReference type="Pfam" id="PF05713"/>
    </source>
</evidence>
<sequence length="123" mass="14454">MVRYQETTTSDDPRRTFTLKMRQSDYDRLFYNAKRTGVSMSEYLVRGLQPPVEQLDPETIREILRELKHTNRQIVGEATNVNQIAHWANAHESFPAEAEELARQIRVQMKEINAVRRKLAKLL</sequence>